<dbReference type="SMART" id="SM00213">
    <property type="entry name" value="UBQ"/>
    <property type="match status" value="1"/>
</dbReference>
<reference evidence="2" key="1">
    <citation type="journal article" date="2020" name="Nature">
        <title>Giant virus diversity and host interactions through global metagenomics.</title>
        <authorList>
            <person name="Schulz F."/>
            <person name="Roux S."/>
            <person name="Paez-Espino D."/>
            <person name="Jungbluth S."/>
            <person name="Walsh D.A."/>
            <person name="Denef V.J."/>
            <person name="McMahon K.D."/>
            <person name="Konstantinidis K.T."/>
            <person name="Eloe-Fadrosh E.A."/>
            <person name="Kyrpides N.C."/>
            <person name="Woyke T."/>
        </authorList>
    </citation>
    <scope>NUCLEOTIDE SEQUENCE</scope>
    <source>
        <strain evidence="2">GVMAG-M-3300001348-25</strain>
    </source>
</reference>
<accession>A0A6C0EH71</accession>
<dbReference type="InterPro" id="IPR050158">
    <property type="entry name" value="Ubiquitin_ubiquitin-like"/>
</dbReference>
<protein>
    <recommendedName>
        <fullName evidence="1">Ubiquitin-like domain-containing protein</fullName>
    </recommendedName>
</protein>
<dbReference type="PROSITE" id="PS50053">
    <property type="entry name" value="UBIQUITIN_2"/>
    <property type="match status" value="1"/>
</dbReference>
<dbReference type="InterPro" id="IPR019956">
    <property type="entry name" value="Ubiquitin_dom"/>
</dbReference>
<dbReference type="Pfam" id="PF00240">
    <property type="entry name" value="ubiquitin"/>
    <property type="match status" value="1"/>
</dbReference>
<organism evidence="2">
    <name type="scientific">viral metagenome</name>
    <dbReference type="NCBI Taxonomy" id="1070528"/>
    <lineage>
        <taxon>unclassified sequences</taxon>
        <taxon>metagenomes</taxon>
        <taxon>organismal metagenomes</taxon>
    </lineage>
</organism>
<dbReference type="PANTHER" id="PTHR10666">
    <property type="entry name" value="UBIQUITIN"/>
    <property type="match status" value="1"/>
</dbReference>
<dbReference type="SUPFAM" id="SSF54236">
    <property type="entry name" value="Ubiquitin-like"/>
    <property type="match status" value="1"/>
</dbReference>
<dbReference type="InterPro" id="IPR029071">
    <property type="entry name" value="Ubiquitin-like_domsf"/>
</dbReference>
<sequence length="77" mass="8870">MQIYVKTITGKILTLEVEPSDTIDIIRQEIHIKEGIEIDQQRFIFNGKQLIDGFTIADLNIQKENIIHLVLHLRGGM</sequence>
<feature type="domain" description="Ubiquitin-like" evidence="1">
    <location>
        <begin position="1"/>
        <end position="76"/>
    </location>
</feature>
<dbReference type="AlphaFoldDB" id="A0A6C0EH71"/>
<evidence type="ECO:0000313" key="2">
    <source>
        <dbReference type="EMBL" id="QHT28122.1"/>
    </source>
</evidence>
<evidence type="ECO:0000259" key="1">
    <source>
        <dbReference type="PROSITE" id="PS50053"/>
    </source>
</evidence>
<proteinExistence type="predicted"/>
<dbReference type="EMBL" id="MN738852">
    <property type="protein sequence ID" value="QHT28122.1"/>
    <property type="molecule type" value="Genomic_DNA"/>
</dbReference>
<dbReference type="PRINTS" id="PR00348">
    <property type="entry name" value="UBIQUITIN"/>
</dbReference>
<name>A0A6C0EH71_9ZZZZ</name>
<dbReference type="Gene3D" id="3.10.20.90">
    <property type="entry name" value="Phosphatidylinositol 3-kinase Catalytic Subunit, Chain A, domain 1"/>
    <property type="match status" value="1"/>
</dbReference>
<dbReference type="FunFam" id="3.10.20.90:FF:000160">
    <property type="entry name" value="Polyubiquitin-C"/>
    <property type="match status" value="1"/>
</dbReference>
<dbReference type="InterPro" id="IPR000626">
    <property type="entry name" value="Ubiquitin-like_dom"/>
</dbReference>